<keyword evidence="2 3" id="KW-0802">TPR repeat</keyword>
<evidence type="ECO:0000256" key="3">
    <source>
        <dbReference type="PROSITE-ProRule" id="PRU00339"/>
    </source>
</evidence>
<evidence type="ECO:0000256" key="1">
    <source>
        <dbReference type="ARBA" id="ARBA00022737"/>
    </source>
</evidence>
<evidence type="ECO:0000313" key="4">
    <source>
        <dbReference type="EMBL" id="ODV88851.1"/>
    </source>
</evidence>
<evidence type="ECO:0000313" key="5">
    <source>
        <dbReference type="Proteomes" id="UP000095023"/>
    </source>
</evidence>
<keyword evidence="1" id="KW-0677">Repeat</keyword>
<accession>A0A1E4TAU5</accession>
<protein>
    <submittedName>
        <fullName evidence="4">Uncharacterized protein</fullName>
    </submittedName>
</protein>
<dbReference type="Proteomes" id="UP000095023">
    <property type="component" value="Unassembled WGS sequence"/>
</dbReference>
<dbReference type="SMART" id="SM00028">
    <property type="entry name" value="TPR"/>
    <property type="match status" value="3"/>
</dbReference>
<organism evidence="4 5">
    <name type="scientific">Tortispora caseinolytica NRRL Y-17796</name>
    <dbReference type="NCBI Taxonomy" id="767744"/>
    <lineage>
        <taxon>Eukaryota</taxon>
        <taxon>Fungi</taxon>
        <taxon>Dikarya</taxon>
        <taxon>Ascomycota</taxon>
        <taxon>Saccharomycotina</taxon>
        <taxon>Trigonopsidomycetes</taxon>
        <taxon>Trigonopsidales</taxon>
        <taxon>Trigonopsidaceae</taxon>
        <taxon>Tortispora</taxon>
    </lineage>
</organism>
<proteinExistence type="predicted"/>
<dbReference type="PANTHER" id="PTHR16193:SF0">
    <property type="entry name" value="TETRATRICOPEPTIDE REPEAT PROTEIN 27"/>
    <property type="match status" value="1"/>
</dbReference>
<name>A0A1E4TAU5_9ASCO</name>
<keyword evidence="5" id="KW-1185">Reference proteome</keyword>
<gene>
    <name evidence="4" type="ORF">CANCADRAFT_32303</name>
</gene>
<dbReference type="EMBL" id="KV453843">
    <property type="protein sequence ID" value="ODV88851.1"/>
    <property type="molecule type" value="Genomic_DNA"/>
</dbReference>
<dbReference type="InterPro" id="IPR044244">
    <property type="entry name" value="TTC27/Emw1"/>
</dbReference>
<dbReference type="Pfam" id="PF14559">
    <property type="entry name" value="TPR_19"/>
    <property type="match status" value="1"/>
</dbReference>
<feature type="repeat" description="TPR" evidence="3">
    <location>
        <begin position="513"/>
        <end position="546"/>
    </location>
</feature>
<reference evidence="5" key="1">
    <citation type="submission" date="2016-02" db="EMBL/GenBank/DDBJ databases">
        <title>Comparative genomics of biotechnologically important yeasts.</title>
        <authorList>
            <consortium name="DOE Joint Genome Institute"/>
            <person name="Riley R."/>
            <person name="Haridas S."/>
            <person name="Wolfe K.H."/>
            <person name="Lopes M.R."/>
            <person name="Hittinger C.T."/>
            <person name="Goker M."/>
            <person name="Salamov A."/>
            <person name="Wisecaver J."/>
            <person name="Long T.M."/>
            <person name="Aerts A.L."/>
            <person name="Barry K."/>
            <person name="Choi C."/>
            <person name="Clum A."/>
            <person name="Coughlan A.Y."/>
            <person name="Deshpande S."/>
            <person name="Douglass A.P."/>
            <person name="Hanson S.J."/>
            <person name="Klenk H.-P."/>
            <person name="Labutti K."/>
            <person name="Lapidus A."/>
            <person name="Lindquist E."/>
            <person name="Lipzen A."/>
            <person name="Meier-Kolthoff J.P."/>
            <person name="Ohm R.A."/>
            <person name="Otillar R.P."/>
            <person name="Pangilinan J."/>
            <person name="Peng Y."/>
            <person name="Rokas A."/>
            <person name="Rosa C.A."/>
            <person name="Scheuner C."/>
            <person name="Sibirny A.A."/>
            <person name="Slot J.C."/>
            <person name="Stielow J.B."/>
            <person name="Sun H."/>
            <person name="Kurtzman C.P."/>
            <person name="Blackwell M."/>
            <person name="Jeffries T.W."/>
            <person name="Grigoriev I.V."/>
        </authorList>
    </citation>
    <scope>NUCLEOTIDE SEQUENCE [LARGE SCALE GENOMIC DNA]</scope>
    <source>
        <strain evidence="5">NRRL Y-17796</strain>
    </source>
</reference>
<dbReference type="PANTHER" id="PTHR16193">
    <property type="entry name" value="TETRATRICOPEPTIDE REPEAT PROTEIN 27"/>
    <property type="match status" value="1"/>
</dbReference>
<dbReference type="InterPro" id="IPR011990">
    <property type="entry name" value="TPR-like_helical_dom_sf"/>
</dbReference>
<dbReference type="AlphaFoldDB" id="A0A1E4TAU5"/>
<dbReference type="InterPro" id="IPR019734">
    <property type="entry name" value="TPR_rpt"/>
</dbReference>
<feature type="repeat" description="TPR" evidence="3">
    <location>
        <begin position="479"/>
        <end position="512"/>
    </location>
</feature>
<evidence type="ECO:0000256" key="2">
    <source>
        <dbReference type="ARBA" id="ARBA00022803"/>
    </source>
</evidence>
<dbReference type="Gene3D" id="1.25.40.10">
    <property type="entry name" value="Tetratricopeptide repeat domain"/>
    <property type="match status" value="1"/>
</dbReference>
<dbReference type="SUPFAM" id="SSF48452">
    <property type="entry name" value="TPR-like"/>
    <property type="match status" value="2"/>
</dbReference>
<dbReference type="OrthoDB" id="1936594at2759"/>
<dbReference type="PROSITE" id="PS50005">
    <property type="entry name" value="TPR"/>
    <property type="match status" value="2"/>
</dbReference>
<sequence length="648" mass="72810">MQSYWPLPDHVETTKLRDTVVKVADEGKLDVGGDTALAVYALQLFIEANYVGNGVYKDAIPVESVSACDHVAIEWLRSDGEEINENLVAPVLLAVAEISLQNADQDLHARWWLARTRSLHAMLLKGQSFDLEQLVVDSYESLIDETATPLDRTLLTLELARAQLIFKDTYTAKDLLDEACAQRRLEYHMTGVKAKKTKFQKLKQPALVVLASSQTPVKNIEPVSFKPVPLNSETLLEVPEYDQSEEFPSFDTNKPTLLTPIDAVILSLYARYYTQKSPSLESDAMSREEVLAHLDRIISTSSEWLTTATALWQRSAIERYSSQTIERGVLQMEALEKDFAAAPVSSLEFFHQLFVPTCRTRDTELVDRLLSLGLFKTAIPICRRLNRVVDLALCLAVSGSESEAREVLNKYLAKNPKDGRAWSVLGDITRDPAHYLKAWETARYGKAKLALGQLSLKDNKYQEAIVHLKDASSVIGQIREPWYLYGFALMQLHNYDEARYAFTRCISIDDEDMESWSNLATCLTQLGQKAEALNALKRAVAVSRDDASSGSTSKTHAWKVWQNYSIIAADQGKWAESLQGLKMLVSHDKKDAIQLGVVQDLAAVLMQGKPNELTSLENQILDFLYENLQNRDDMSHLFKAVDAWKEAV</sequence>